<name>A0A9D2IB30_9BACT</name>
<dbReference type="Gene3D" id="3.40.30.10">
    <property type="entry name" value="Glutaredoxin"/>
    <property type="match status" value="1"/>
</dbReference>
<dbReference type="SUPFAM" id="SSF52833">
    <property type="entry name" value="Thioredoxin-like"/>
    <property type="match status" value="1"/>
</dbReference>
<dbReference type="CDD" id="cd02980">
    <property type="entry name" value="TRX_Fd_family"/>
    <property type="match status" value="1"/>
</dbReference>
<protein>
    <submittedName>
        <fullName evidence="1">(2Fe-2S) ferredoxin domain-containing protein</fullName>
    </submittedName>
</protein>
<organism evidence="1 2">
    <name type="scientific">Candidatus Alistipes avicola</name>
    <dbReference type="NCBI Taxonomy" id="2838432"/>
    <lineage>
        <taxon>Bacteria</taxon>
        <taxon>Pseudomonadati</taxon>
        <taxon>Bacteroidota</taxon>
        <taxon>Bacteroidia</taxon>
        <taxon>Bacteroidales</taxon>
        <taxon>Rikenellaceae</taxon>
        <taxon>Alistipes</taxon>
    </lineage>
</organism>
<dbReference type="AlphaFoldDB" id="A0A9D2IB30"/>
<proteinExistence type="predicted"/>
<dbReference type="EMBL" id="DWYR01000004">
    <property type="protein sequence ID" value="HJA98159.1"/>
    <property type="molecule type" value="Genomic_DNA"/>
</dbReference>
<sequence length="124" mass="14121">MERINTPEDLARLRERLCSEMEIRENSNQPDRYPQIRISMDDRSLAAGADRLESCFIDTLKERGIRGIVTKTGDLGHHEQAPVVEISLPGEPPALYGKITPQRAQELVERVIRRRESVEGIVTE</sequence>
<dbReference type="Proteomes" id="UP000824259">
    <property type="component" value="Unassembled WGS sequence"/>
</dbReference>
<accession>A0A9D2IB30</accession>
<dbReference type="InterPro" id="IPR036249">
    <property type="entry name" value="Thioredoxin-like_sf"/>
</dbReference>
<evidence type="ECO:0000313" key="2">
    <source>
        <dbReference type="Proteomes" id="UP000824259"/>
    </source>
</evidence>
<comment type="caution">
    <text evidence="1">The sequence shown here is derived from an EMBL/GenBank/DDBJ whole genome shotgun (WGS) entry which is preliminary data.</text>
</comment>
<gene>
    <name evidence="1" type="ORF">H9779_00960</name>
</gene>
<reference evidence="1" key="2">
    <citation type="submission" date="2021-04" db="EMBL/GenBank/DDBJ databases">
        <authorList>
            <person name="Gilroy R."/>
        </authorList>
    </citation>
    <scope>NUCLEOTIDE SEQUENCE</scope>
    <source>
        <strain evidence="1">CHK169-11906</strain>
    </source>
</reference>
<reference evidence="1" key="1">
    <citation type="journal article" date="2021" name="PeerJ">
        <title>Extensive microbial diversity within the chicken gut microbiome revealed by metagenomics and culture.</title>
        <authorList>
            <person name="Gilroy R."/>
            <person name="Ravi A."/>
            <person name="Getino M."/>
            <person name="Pursley I."/>
            <person name="Horton D.L."/>
            <person name="Alikhan N.F."/>
            <person name="Baker D."/>
            <person name="Gharbi K."/>
            <person name="Hall N."/>
            <person name="Watson M."/>
            <person name="Adriaenssens E.M."/>
            <person name="Foster-Nyarko E."/>
            <person name="Jarju S."/>
            <person name="Secka A."/>
            <person name="Antonio M."/>
            <person name="Oren A."/>
            <person name="Chaudhuri R.R."/>
            <person name="La Ragione R."/>
            <person name="Hildebrand F."/>
            <person name="Pallen M.J."/>
        </authorList>
    </citation>
    <scope>NUCLEOTIDE SEQUENCE</scope>
    <source>
        <strain evidence="1">CHK169-11906</strain>
    </source>
</reference>
<evidence type="ECO:0000313" key="1">
    <source>
        <dbReference type="EMBL" id="HJA98159.1"/>
    </source>
</evidence>